<keyword evidence="1" id="KW-0812">Transmembrane</keyword>
<dbReference type="EMBL" id="CP017803">
    <property type="protein sequence ID" value="ATZ59362.1"/>
    <property type="molecule type" value="Genomic_DNA"/>
</dbReference>
<feature type="transmembrane region" description="Helical" evidence="1">
    <location>
        <begin position="79"/>
        <end position="96"/>
    </location>
</feature>
<keyword evidence="1" id="KW-1133">Transmembrane helix</keyword>
<dbReference type="Proteomes" id="UP000232133">
    <property type="component" value="Chromosome"/>
</dbReference>
<name>A0A2H4U5H0_METSM</name>
<sequence length="99" mass="10812">MLEFLIYLLAFIIGSIIGLLYSYKQHGEPFIVKGLNVVMCVVSVIGWMLAVNCQFSQGLIAVGLLLAGFVIGERPGYGRIETLIGIIAAVIVYLIMHLI</sequence>
<dbReference type="OMA" id="MNEVPFM"/>
<reference evidence="2 3" key="1">
    <citation type="submission" date="2016-10" db="EMBL/GenBank/DDBJ databases">
        <authorList>
            <person name="Varghese N."/>
        </authorList>
    </citation>
    <scope>NUCLEOTIDE SEQUENCE [LARGE SCALE GENOMIC DNA]</scope>
    <source>
        <strain evidence="2 3">KB11</strain>
    </source>
</reference>
<proteinExistence type="predicted"/>
<evidence type="ECO:0000313" key="2">
    <source>
        <dbReference type="EMBL" id="ATZ59362.1"/>
    </source>
</evidence>
<organism evidence="2 3">
    <name type="scientific">Methanobrevibacter smithii</name>
    <dbReference type="NCBI Taxonomy" id="2173"/>
    <lineage>
        <taxon>Archaea</taxon>
        <taxon>Methanobacteriati</taxon>
        <taxon>Methanobacteriota</taxon>
        <taxon>Methanomada group</taxon>
        <taxon>Methanobacteria</taxon>
        <taxon>Methanobacteriales</taxon>
        <taxon>Methanobacteriaceae</taxon>
        <taxon>Methanobrevibacter</taxon>
    </lineage>
</organism>
<dbReference type="GeneID" id="78816939"/>
<feature type="transmembrane region" description="Helical" evidence="1">
    <location>
        <begin position="30"/>
        <end position="49"/>
    </location>
</feature>
<evidence type="ECO:0000313" key="3">
    <source>
        <dbReference type="Proteomes" id="UP000232133"/>
    </source>
</evidence>
<feature type="transmembrane region" description="Helical" evidence="1">
    <location>
        <begin position="55"/>
        <end position="72"/>
    </location>
</feature>
<dbReference type="RefSeq" id="WP_004034492.1">
    <property type="nucleotide sequence ID" value="NZ_AP025586.1"/>
</dbReference>
<accession>A0A2H4U5H0</accession>
<protein>
    <submittedName>
        <fullName evidence="2">NiFe hydrogenase</fullName>
    </submittedName>
</protein>
<dbReference type="InterPro" id="IPR019211">
    <property type="entry name" value="EhaL"/>
</dbReference>
<evidence type="ECO:0000256" key="1">
    <source>
        <dbReference type="SAM" id="Phobius"/>
    </source>
</evidence>
<keyword evidence="1" id="KW-0472">Membrane</keyword>
<dbReference type="AlphaFoldDB" id="A0A2H4U5H0"/>
<gene>
    <name evidence="2" type="ORF">BK798_02500</name>
</gene>
<dbReference type="Pfam" id="PF09877">
    <property type="entry name" value="EhaL"/>
    <property type="match status" value="1"/>
</dbReference>
<feature type="transmembrane region" description="Helical" evidence="1">
    <location>
        <begin position="6"/>
        <end position="23"/>
    </location>
</feature>